<dbReference type="Proteomes" id="UP000755551">
    <property type="component" value="Unassembled WGS sequence"/>
</dbReference>
<proteinExistence type="predicted"/>
<feature type="region of interest" description="Disordered" evidence="1">
    <location>
        <begin position="221"/>
        <end position="244"/>
    </location>
</feature>
<dbReference type="InterPro" id="IPR020945">
    <property type="entry name" value="DMSO/NO3_reduct_chaperone"/>
</dbReference>
<organism evidence="2 3">
    <name type="scientific">Marinobacterium weihaiense</name>
    <dbReference type="NCBI Taxonomy" id="2851016"/>
    <lineage>
        <taxon>Bacteria</taxon>
        <taxon>Pseudomonadati</taxon>
        <taxon>Pseudomonadota</taxon>
        <taxon>Gammaproteobacteria</taxon>
        <taxon>Oceanospirillales</taxon>
        <taxon>Oceanospirillaceae</taxon>
        <taxon>Marinobacterium</taxon>
    </lineage>
</organism>
<dbReference type="Pfam" id="PF02613">
    <property type="entry name" value="Nitrate_red_del"/>
    <property type="match status" value="1"/>
</dbReference>
<feature type="compositionally biased region" description="Polar residues" evidence="1">
    <location>
        <begin position="228"/>
        <end position="244"/>
    </location>
</feature>
<name>A0ABS6MDZ4_9GAMM</name>
<comment type="caution">
    <text evidence="2">The sequence shown here is derived from an EMBL/GenBank/DDBJ whole genome shotgun (WGS) entry which is preliminary data.</text>
</comment>
<evidence type="ECO:0000313" key="2">
    <source>
        <dbReference type="EMBL" id="MBV0934521.1"/>
    </source>
</evidence>
<dbReference type="RefSeq" id="WP_217335924.1">
    <property type="nucleotide sequence ID" value="NZ_JAHQZT010000026.1"/>
</dbReference>
<dbReference type="EMBL" id="JAHQZT010000026">
    <property type="protein sequence ID" value="MBV0934521.1"/>
    <property type="molecule type" value="Genomic_DNA"/>
</dbReference>
<gene>
    <name evidence="2" type="ORF">KTN04_14370</name>
</gene>
<evidence type="ECO:0000256" key="1">
    <source>
        <dbReference type="SAM" id="MobiDB-lite"/>
    </source>
</evidence>
<evidence type="ECO:0000313" key="3">
    <source>
        <dbReference type="Proteomes" id="UP000755551"/>
    </source>
</evidence>
<keyword evidence="3" id="KW-1185">Reference proteome</keyword>
<reference evidence="2 3" key="1">
    <citation type="submission" date="2021-06" db="EMBL/GenBank/DDBJ databases">
        <title>Bacterium isolated from marine sediment.</title>
        <authorList>
            <person name="Zhu K.-L."/>
            <person name="Du Z.-J."/>
            <person name="Liang Q.-Y."/>
        </authorList>
    </citation>
    <scope>NUCLEOTIDE SEQUENCE [LARGE SCALE GENOMIC DNA]</scope>
    <source>
        <strain evidence="2 3">A346</strain>
    </source>
</reference>
<sequence length="244" mass="27163">MNHISEVPVELECVHARGVLFRLAAALFDYPLAETQQAIESGRVAHLMEQALATLGEPTCPLLAASASQTDLEVGYMATFIHGRRGKPRVPLVASAYPILLKGEAQASYLLNVQTFYKHFGLKAATEDEGMLDEPDHLVAMLEFCALLCHLETQALNNRRDPSHCRRALRDFLTRYLIPLLNALRSRYHSEPEQGLDATLAHLIEVLPELAEHQRDALEEQVGPCPQPGSQRIPMTNLPQGLWD</sequence>
<protein>
    <submittedName>
        <fullName evidence="2">Molecular chaperone TorD family protein</fullName>
    </submittedName>
</protein>
<accession>A0ABS6MDZ4</accession>